<dbReference type="Gene3D" id="2.20.25.90">
    <property type="entry name" value="ADC-like domains"/>
    <property type="match status" value="1"/>
</dbReference>
<dbReference type="Pfam" id="PF04879">
    <property type="entry name" value="Molybdop_Fe4S4"/>
    <property type="match status" value="1"/>
</dbReference>
<dbReference type="Proteomes" id="UP000528964">
    <property type="component" value="Unassembled WGS sequence"/>
</dbReference>
<comment type="similarity">
    <text evidence="1">Belongs to the prokaryotic molybdopterin-containing oxidoreductase family.</text>
</comment>
<gene>
    <name evidence="6" type="ORF">GGR24_002594</name>
</gene>
<dbReference type="Gene3D" id="3.30.2070.10">
    <property type="entry name" value="Formate dehydrogenase/DMSO reductase"/>
    <property type="match status" value="1"/>
</dbReference>
<dbReference type="Pfam" id="PF00384">
    <property type="entry name" value="Molybdopterin"/>
    <property type="match status" value="1"/>
</dbReference>
<evidence type="ECO:0000256" key="4">
    <source>
        <dbReference type="ARBA" id="ARBA00023014"/>
    </source>
</evidence>
<accession>A0A7W6D4E0</accession>
<dbReference type="EMBL" id="JACIDR010000004">
    <property type="protein sequence ID" value="MBB3973917.1"/>
    <property type="molecule type" value="Genomic_DNA"/>
</dbReference>
<feature type="domain" description="4Fe-4S Mo/W bis-MGD-type" evidence="5">
    <location>
        <begin position="7"/>
        <end position="64"/>
    </location>
</feature>
<dbReference type="PANTHER" id="PTHR43742:SF6">
    <property type="entry name" value="OXIDOREDUCTASE YYAE-RELATED"/>
    <property type="match status" value="1"/>
</dbReference>
<dbReference type="SUPFAM" id="SSF53706">
    <property type="entry name" value="Formate dehydrogenase/DMSO reductase, domains 1-3"/>
    <property type="match status" value="1"/>
</dbReference>
<dbReference type="PROSITE" id="PS51669">
    <property type="entry name" value="4FE4S_MOW_BIS_MGD"/>
    <property type="match status" value="1"/>
</dbReference>
<dbReference type="InterPro" id="IPR006657">
    <property type="entry name" value="MoPterin_dinucl-bd_dom"/>
</dbReference>
<organism evidence="6 7">
    <name type="scientific">Hansschlegelia beijingensis</name>
    <dbReference type="NCBI Taxonomy" id="1133344"/>
    <lineage>
        <taxon>Bacteria</taxon>
        <taxon>Pseudomonadati</taxon>
        <taxon>Pseudomonadota</taxon>
        <taxon>Alphaproteobacteria</taxon>
        <taxon>Hyphomicrobiales</taxon>
        <taxon>Methylopilaceae</taxon>
        <taxon>Hansschlegelia</taxon>
    </lineage>
</organism>
<dbReference type="Gene3D" id="3.40.228.10">
    <property type="entry name" value="Dimethylsulfoxide Reductase, domain 2"/>
    <property type="match status" value="1"/>
</dbReference>
<comment type="caution">
    <text evidence="6">The sequence shown here is derived from an EMBL/GenBank/DDBJ whole genome shotgun (WGS) entry which is preliminary data.</text>
</comment>
<evidence type="ECO:0000259" key="5">
    <source>
        <dbReference type="PROSITE" id="PS51669"/>
    </source>
</evidence>
<keyword evidence="3" id="KW-0408">Iron</keyword>
<keyword evidence="7" id="KW-1185">Reference proteome</keyword>
<sequence>MNAEIDTMIVRGACPHDCPDTCAFEYHVKGGKLVEVTGDKNHPMTQGRLCVKLKDFAGHHYNPERILTPLKRVGPKGSRQFAPITWDEALTTIRDKWNGIIAEYGAQAIMPHAYLGHQGTLNGLTAGDAFFNRLGSTVAEKTYCESGSSTAWVMTVGPSGGLDIESFVHAKYIIVWGMNMTSTNIHGWPFIVKAQEAGAKVVVIDPVRTRTAKAADWHIQINPGTDGALALGMMNVIIAEDLVDHDYVEKYTLGYEELKERAALFPPERVSRITGIPAEDIVRLAREYATTPPAAIREGVAIERSRGGGQAIRAITCLPALIGAWRHVGGGAMEMPIWEFPTNFDLICRPDWIRPGTRVVNELDLGAALTGELQLDPPIKSLFVYNSNPMSQAPAQAKIAKGLEREDLFTVVSELFITDTAKYADIILPAAMQAEQLDIMVTWGHLYISLNQPAIAPPPDCVPNVEMFRRLAKTMGFNDDYWDRSDWEMLQDFYDWDSPALAGITLETLKETGWARINVGLPHERKPHAEGNFKTPSGKCEFKSSVTENFVVPVWRSMYEGMQPGDPIDPLPDYVPPYESRETNPELARRFPLSIVSPKAHAFLNSQYANEAPKQKRQGEQTVFMHPADAAARQIVTGSTVRVFNERGHFDGRAEIVDALMPGLVMANLGHWPSFTKSGTAVNSISSDAHCGMGMAGSYSDNLVEVEHVAA</sequence>
<dbReference type="SUPFAM" id="SSF50692">
    <property type="entry name" value="ADC-like"/>
    <property type="match status" value="1"/>
</dbReference>
<dbReference type="CDD" id="cd02766">
    <property type="entry name" value="MopB_3"/>
    <property type="match status" value="1"/>
</dbReference>
<dbReference type="Gene3D" id="3.40.50.740">
    <property type="match status" value="1"/>
</dbReference>
<dbReference type="GO" id="GO:0043546">
    <property type="term" value="F:molybdopterin cofactor binding"/>
    <property type="evidence" value="ECO:0007669"/>
    <property type="project" value="InterPro"/>
</dbReference>
<evidence type="ECO:0000313" key="6">
    <source>
        <dbReference type="EMBL" id="MBB3973917.1"/>
    </source>
</evidence>
<evidence type="ECO:0000256" key="2">
    <source>
        <dbReference type="ARBA" id="ARBA00022723"/>
    </source>
</evidence>
<dbReference type="InterPro" id="IPR050612">
    <property type="entry name" value="Prok_Mopterin_Oxidored"/>
</dbReference>
<evidence type="ECO:0000313" key="7">
    <source>
        <dbReference type="Proteomes" id="UP000528964"/>
    </source>
</evidence>
<dbReference type="AlphaFoldDB" id="A0A7W6D4E0"/>
<dbReference type="InterPro" id="IPR006963">
    <property type="entry name" value="Mopterin_OxRdtase_4Fe-4S_dom"/>
</dbReference>
<dbReference type="PANTHER" id="PTHR43742">
    <property type="entry name" value="TRIMETHYLAMINE-N-OXIDE REDUCTASE"/>
    <property type="match status" value="1"/>
</dbReference>
<dbReference type="InterPro" id="IPR006656">
    <property type="entry name" value="Mopterin_OxRdtase"/>
</dbReference>
<dbReference type="GO" id="GO:0016491">
    <property type="term" value="F:oxidoreductase activity"/>
    <property type="evidence" value="ECO:0007669"/>
    <property type="project" value="InterPro"/>
</dbReference>
<evidence type="ECO:0000256" key="3">
    <source>
        <dbReference type="ARBA" id="ARBA00023004"/>
    </source>
</evidence>
<keyword evidence="4" id="KW-0411">Iron-sulfur</keyword>
<dbReference type="SMART" id="SM00926">
    <property type="entry name" value="Molybdop_Fe4S4"/>
    <property type="match status" value="1"/>
</dbReference>
<dbReference type="Gene3D" id="2.40.40.20">
    <property type="match status" value="1"/>
</dbReference>
<reference evidence="6 7" key="1">
    <citation type="submission" date="2020-08" db="EMBL/GenBank/DDBJ databases">
        <title>Genomic Encyclopedia of Type Strains, Phase IV (KMG-IV): sequencing the most valuable type-strain genomes for metagenomic binning, comparative biology and taxonomic classification.</title>
        <authorList>
            <person name="Goeker M."/>
        </authorList>
    </citation>
    <scope>NUCLEOTIDE SEQUENCE [LARGE SCALE GENOMIC DNA]</scope>
    <source>
        <strain evidence="6 7">DSM 25481</strain>
    </source>
</reference>
<name>A0A7W6D4E0_9HYPH</name>
<keyword evidence="2" id="KW-0479">Metal-binding</keyword>
<dbReference type="Pfam" id="PF01568">
    <property type="entry name" value="Molydop_binding"/>
    <property type="match status" value="1"/>
</dbReference>
<dbReference type="GO" id="GO:0051536">
    <property type="term" value="F:iron-sulfur cluster binding"/>
    <property type="evidence" value="ECO:0007669"/>
    <property type="project" value="UniProtKB-KW"/>
</dbReference>
<evidence type="ECO:0000256" key="1">
    <source>
        <dbReference type="ARBA" id="ARBA00010312"/>
    </source>
</evidence>
<dbReference type="InterPro" id="IPR009010">
    <property type="entry name" value="Asp_de-COase-like_dom_sf"/>
</dbReference>
<dbReference type="RefSeq" id="WP_183395784.1">
    <property type="nucleotide sequence ID" value="NZ_JACIDR010000004.1"/>
</dbReference>
<protein>
    <submittedName>
        <fullName evidence="6">Anaerobic selenocysteine-containing dehydrogenase</fullName>
    </submittedName>
</protein>
<dbReference type="GO" id="GO:0046872">
    <property type="term" value="F:metal ion binding"/>
    <property type="evidence" value="ECO:0007669"/>
    <property type="project" value="UniProtKB-KW"/>
</dbReference>
<proteinExistence type="inferred from homology"/>